<keyword evidence="2" id="KW-1185">Reference proteome</keyword>
<dbReference type="EMBL" id="MU268964">
    <property type="protein sequence ID" value="KAH7903451.1"/>
    <property type="molecule type" value="Genomic_DNA"/>
</dbReference>
<dbReference type="Proteomes" id="UP000790377">
    <property type="component" value="Unassembled WGS sequence"/>
</dbReference>
<accession>A0ACB7ZRC0</accession>
<gene>
    <name evidence="1" type="ORF">BJ138DRAFT_1168130</name>
</gene>
<protein>
    <submittedName>
        <fullName evidence="1">Uncharacterized protein</fullName>
    </submittedName>
</protein>
<evidence type="ECO:0000313" key="1">
    <source>
        <dbReference type="EMBL" id="KAH7903451.1"/>
    </source>
</evidence>
<reference evidence="1" key="1">
    <citation type="journal article" date="2021" name="New Phytol.">
        <title>Evolutionary innovations through gain and loss of genes in the ectomycorrhizal Boletales.</title>
        <authorList>
            <person name="Wu G."/>
            <person name="Miyauchi S."/>
            <person name="Morin E."/>
            <person name="Kuo A."/>
            <person name="Drula E."/>
            <person name="Varga T."/>
            <person name="Kohler A."/>
            <person name="Feng B."/>
            <person name="Cao Y."/>
            <person name="Lipzen A."/>
            <person name="Daum C."/>
            <person name="Hundley H."/>
            <person name="Pangilinan J."/>
            <person name="Johnson J."/>
            <person name="Barry K."/>
            <person name="LaButti K."/>
            <person name="Ng V."/>
            <person name="Ahrendt S."/>
            <person name="Min B."/>
            <person name="Choi I.G."/>
            <person name="Park H."/>
            <person name="Plett J.M."/>
            <person name="Magnuson J."/>
            <person name="Spatafora J.W."/>
            <person name="Nagy L.G."/>
            <person name="Henrissat B."/>
            <person name="Grigoriev I.V."/>
            <person name="Yang Z.L."/>
            <person name="Xu J."/>
            <person name="Martin F.M."/>
        </authorList>
    </citation>
    <scope>NUCLEOTIDE SEQUENCE</scope>
    <source>
        <strain evidence="1">ATCC 28755</strain>
    </source>
</reference>
<name>A0ACB7ZRC0_9AGAM</name>
<sequence length="104" mass="11952">MTYILLPFIILSLCTNKAPYSFPIRFISISRVYKPFVSSCTPSHSSHRERSHRSLNPLVSISSSKRSTYSQLSHFHQAIFIPTNSHSAFVTHTEFEIYSVRAMQ</sequence>
<proteinExistence type="predicted"/>
<comment type="caution">
    <text evidence="1">The sequence shown here is derived from an EMBL/GenBank/DDBJ whole genome shotgun (WGS) entry which is preliminary data.</text>
</comment>
<evidence type="ECO:0000313" key="2">
    <source>
        <dbReference type="Proteomes" id="UP000790377"/>
    </source>
</evidence>
<organism evidence="1 2">
    <name type="scientific">Hygrophoropsis aurantiaca</name>
    <dbReference type="NCBI Taxonomy" id="72124"/>
    <lineage>
        <taxon>Eukaryota</taxon>
        <taxon>Fungi</taxon>
        <taxon>Dikarya</taxon>
        <taxon>Basidiomycota</taxon>
        <taxon>Agaricomycotina</taxon>
        <taxon>Agaricomycetes</taxon>
        <taxon>Agaricomycetidae</taxon>
        <taxon>Boletales</taxon>
        <taxon>Coniophorineae</taxon>
        <taxon>Hygrophoropsidaceae</taxon>
        <taxon>Hygrophoropsis</taxon>
    </lineage>
</organism>